<gene>
    <name evidence="2" type="ORF">ODALV1_LOCUS1085</name>
    <name evidence="3" type="ORF">ODALV1_LOCUS5554</name>
</gene>
<evidence type="ECO:0000256" key="1">
    <source>
        <dbReference type="SAM" id="Phobius"/>
    </source>
</evidence>
<name>A0ABP1Q3L7_9HEXA</name>
<dbReference type="Proteomes" id="UP001642540">
    <property type="component" value="Unassembled WGS sequence"/>
</dbReference>
<evidence type="ECO:0000313" key="4">
    <source>
        <dbReference type="Proteomes" id="UP001642540"/>
    </source>
</evidence>
<dbReference type="EMBL" id="CAXLJM020000016">
    <property type="protein sequence ID" value="CAL8083640.1"/>
    <property type="molecule type" value="Genomic_DNA"/>
</dbReference>
<feature type="transmembrane region" description="Helical" evidence="1">
    <location>
        <begin position="20"/>
        <end position="37"/>
    </location>
</feature>
<dbReference type="EMBL" id="CAXLJM020000004">
    <property type="protein sequence ID" value="CAL8070124.1"/>
    <property type="molecule type" value="Genomic_DNA"/>
</dbReference>
<sequence>MHPELPPVRSFRVMDHWNRNFMLIILVVVSLVGRAWFRSYRPDRADWVPSYMYIGIEYNFLFRKKKNYNGYLSHYMFVKRAKSESRDLFEYFLEEISKLRFDPDEEGVAIEEVEPLVFTDSESEEEIE</sequence>
<reference evidence="3 4" key="1">
    <citation type="submission" date="2024-08" db="EMBL/GenBank/DDBJ databases">
        <authorList>
            <person name="Cucini C."/>
            <person name="Frati F."/>
        </authorList>
    </citation>
    <scope>NUCLEOTIDE SEQUENCE [LARGE SCALE GENOMIC DNA]</scope>
</reference>
<keyword evidence="1" id="KW-0472">Membrane</keyword>
<evidence type="ECO:0000313" key="2">
    <source>
        <dbReference type="EMBL" id="CAL8070124.1"/>
    </source>
</evidence>
<keyword evidence="4" id="KW-1185">Reference proteome</keyword>
<evidence type="ECO:0008006" key="5">
    <source>
        <dbReference type="Google" id="ProtNLM"/>
    </source>
</evidence>
<keyword evidence="1" id="KW-1133">Transmembrane helix</keyword>
<organism evidence="3 4">
    <name type="scientific">Orchesella dallaii</name>
    <dbReference type="NCBI Taxonomy" id="48710"/>
    <lineage>
        <taxon>Eukaryota</taxon>
        <taxon>Metazoa</taxon>
        <taxon>Ecdysozoa</taxon>
        <taxon>Arthropoda</taxon>
        <taxon>Hexapoda</taxon>
        <taxon>Collembola</taxon>
        <taxon>Entomobryomorpha</taxon>
        <taxon>Entomobryoidea</taxon>
        <taxon>Orchesellidae</taxon>
        <taxon>Orchesellinae</taxon>
        <taxon>Orchesella</taxon>
    </lineage>
</organism>
<accession>A0ABP1Q3L7</accession>
<proteinExistence type="predicted"/>
<comment type="caution">
    <text evidence="3">The sequence shown here is derived from an EMBL/GenBank/DDBJ whole genome shotgun (WGS) entry which is preliminary data.</text>
</comment>
<protein>
    <recommendedName>
        <fullName evidence="5">Transmembrane protein</fullName>
    </recommendedName>
</protein>
<keyword evidence="1" id="KW-0812">Transmembrane</keyword>
<evidence type="ECO:0000313" key="3">
    <source>
        <dbReference type="EMBL" id="CAL8083640.1"/>
    </source>
</evidence>